<feature type="compositionally biased region" description="Low complexity" evidence="1">
    <location>
        <begin position="812"/>
        <end position="842"/>
    </location>
</feature>
<keyword evidence="2" id="KW-0732">Signal</keyword>
<feature type="region of interest" description="Disordered" evidence="1">
    <location>
        <begin position="917"/>
        <end position="940"/>
    </location>
</feature>
<feature type="region of interest" description="Disordered" evidence="1">
    <location>
        <begin position="374"/>
        <end position="666"/>
    </location>
</feature>
<evidence type="ECO:0000313" key="4">
    <source>
        <dbReference type="Proteomes" id="UP000178912"/>
    </source>
</evidence>
<feature type="compositionally biased region" description="Basic and acidic residues" evidence="1">
    <location>
        <begin position="651"/>
        <end position="666"/>
    </location>
</feature>
<feature type="compositionally biased region" description="Polar residues" evidence="1">
    <location>
        <begin position="801"/>
        <end position="811"/>
    </location>
</feature>
<feature type="compositionally biased region" description="Polar residues" evidence="1">
    <location>
        <begin position="752"/>
        <end position="768"/>
    </location>
</feature>
<feature type="compositionally biased region" description="Polar residues" evidence="1">
    <location>
        <begin position="698"/>
        <end position="710"/>
    </location>
</feature>
<feature type="compositionally biased region" description="Polar residues" evidence="1">
    <location>
        <begin position="62"/>
        <end position="71"/>
    </location>
</feature>
<feature type="region of interest" description="Disordered" evidence="1">
    <location>
        <begin position="62"/>
        <end position="84"/>
    </location>
</feature>
<feature type="chain" id="PRO_5009445514" evidence="2">
    <location>
        <begin position="18"/>
        <end position="1003"/>
    </location>
</feature>
<proteinExistence type="predicted"/>
<feature type="compositionally biased region" description="Polar residues" evidence="1">
    <location>
        <begin position="589"/>
        <end position="603"/>
    </location>
</feature>
<sequence>MRTSFLAVFSFLSAVDTVPVTSELFVPVEAWQSIPEHRAISQQSQYRSKIASQHHGITASQLHSFTASQHNRTTTPQPRREQRNGLQVLQSRFTGNEHRRVCRGTFGDNMMLDYPWWLDLADAGHNLIFHQHSTTKFNTQCRFEWSQHPNALQLLSIFDTWILQHAITDHTKATFDLLDWEQLRDELDGVIDDGKWRKKKLPLLLTGGYKKGRKLDDVVMDKLKDRVKKRVAKSAVGEKGEERGGKGGKGNKKGEQSKTKTQTTMKSTTTTPTTAMTATKLGSNSRTEGPGRGNSSHVPIENPAATQQAQEQTDEHHQGQGPDQSQNHGMAFTGINKAASFIAPRIMRTMNSVTSNITSVLEGQLDRTKTNLLRFGPQLEPDTEPDVDPDQPLRDPNPNIDIDPQRHLSINLDPQLQSAKDSAPAHQLHNSLVENPTTLSSSRAKPIGGSKRAESYTVAIPKSPTRTVRSPPRVKRNARLPVSPPTHRVHASKASLPVSNLQPRTQLPQKIRLQTSPISTSPRREHPQKIRLPVSTLPPREHPQTRLPPVSRSPPLPRAQLEQSRLPSVSNLSQQGLPTFDDLHRSRTHSSFASPTKATSQLEYPSLGHAQGFTARGNDEHEYQSPSPVKGCTSRGNDDHEYPPSLAQRYASRENDPLDIAKDEERERVLEAQKKDLEMKIERAKRKAIEAQNRRSSKGSSQEEPTSGNVAGNVEAKTPGSVGMKSCSIPTMTSSLSTPQFLTPLNNPLMTPSLSATPNALTPTTPSYRPSRIKSLMSVSTRYPTLSSADHMGYTAPTPPSITSGGFQSHLQPQFQSTQSPSTQSTTTKSKSTESYSTSSTQVQPLTSKQSPSFPYTQSSSTQYKSPSSTQTTQPQPQPRQAPHVQISFPLSSPCQSGFTPVKSPKYPPHATISFGSQSASANHCSPPQQSPSTFTPILTTNTDILAPPPFTYSASAFLSSLQNPDISPVQEAALQLRGTREELARKKRRAGSKVRGEGESDD</sequence>
<gene>
    <name evidence="3" type="ORF">RAG0_02758</name>
</gene>
<feature type="compositionally biased region" description="Polar residues" evidence="1">
    <location>
        <begin position="281"/>
        <end position="297"/>
    </location>
</feature>
<evidence type="ECO:0000313" key="3">
    <source>
        <dbReference type="EMBL" id="CZS92353.1"/>
    </source>
</evidence>
<accession>A0A1E1K2R0</accession>
<feature type="compositionally biased region" description="Polar residues" evidence="1">
    <location>
        <begin position="428"/>
        <end position="443"/>
    </location>
</feature>
<feature type="signal peptide" evidence="2">
    <location>
        <begin position="1"/>
        <end position="17"/>
    </location>
</feature>
<dbReference type="Proteomes" id="UP000178912">
    <property type="component" value="Unassembled WGS sequence"/>
</dbReference>
<protein>
    <submittedName>
        <fullName evidence="3">Uncharacterized protein</fullName>
    </submittedName>
</protein>
<name>A0A1E1K2R0_9HELO</name>
<dbReference type="EMBL" id="FJUX01000012">
    <property type="protein sequence ID" value="CZS92353.1"/>
    <property type="molecule type" value="Genomic_DNA"/>
</dbReference>
<feature type="region of interest" description="Disordered" evidence="1">
    <location>
        <begin position="790"/>
        <end position="883"/>
    </location>
</feature>
<evidence type="ECO:0000256" key="2">
    <source>
        <dbReference type="SAM" id="SignalP"/>
    </source>
</evidence>
<dbReference type="AlphaFoldDB" id="A0A1E1K2R0"/>
<keyword evidence="4" id="KW-1185">Reference proteome</keyword>
<organism evidence="3 4">
    <name type="scientific">Rhynchosporium agropyri</name>
    <dbReference type="NCBI Taxonomy" id="914238"/>
    <lineage>
        <taxon>Eukaryota</taxon>
        <taxon>Fungi</taxon>
        <taxon>Dikarya</taxon>
        <taxon>Ascomycota</taxon>
        <taxon>Pezizomycotina</taxon>
        <taxon>Leotiomycetes</taxon>
        <taxon>Helotiales</taxon>
        <taxon>Ploettnerulaceae</taxon>
        <taxon>Rhynchosporium</taxon>
    </lineage>
</organism>
<feature type="compositionally biased region" description="Polar residues" evidence="1">
    <location>
        <begin position="843"/>
        <end position="854"/>
    </location>
</feature>
<feature type="region of interest" description="Disordered" evidence="1">
    <location>
        <begin position="752"/>
        <end position="773"/>
    </location>
</feature>
<feature type="compositionally biased region" description="Low complexity" evidence="1">
    <location>
        <begin position="259"/>
        <end position="280"/>
    </location>
</feature>
<feature type="region of interest" description="Disordered" evidence="1">
    <location>
        <begin position="981"/>
        <end position="1003"/>
    </location>
</feature>
<feature type="compositionally biased region" description="Polar residues" evidence="1">
    <location>
        <begin position="497"/>
        <end position="521"/>
    </location>
</feature>
<feature type="compositionally biased region" description="Polar residues" evidence="1">
    <location>
        <begin position="561"/>
        <end position="577"/>
    </location>
</feature>
<feature type="region of interest" description="Disordered" evidence="1">
    <location>
        <begin position="686"/>
        <end position="723"/>
    </location>
</feature>
<reference evidence="4" key="1">
    <citation type="submission" date="2016-03" db="EMBL/GenBank/DDBJ databases">
        <authorList>
            <person name="Guldener U."/>
        </authorList>
    </citation>
    <scope>NUCLEOTIDE SEQUENCE [LARGE SCALE GENOMIC DNA]</scope>
    <source>
        <strain evidence="4">04CH-RAC-A.6.1</strain>
    </source>
</reference>
<feature type="compositionally biased region" description="Basic and acidic residues" evidence="1">
    <location>
        <begin position="236"/>
        <end position="245"/>
    </location>
</feature>
<feature type="compositionally biased region" description="Low complexity" evidence="1">
    <location>
        <begin position="855"/>
        <end position="875"/>
    </location>
</feature>
<evidence type="ECO:0000256" key="1">
    <source>
        <dbReference type="SAM" id="MobiDB-lite"/>
    </source>
</evidence>
<feature type="region of interest" description="Disordered" evidence="1">
    <location>
        <begin position="226"/>
        <end position="330"/>
    </location>
</feature>